<evidence type="ECO:0000256" key="4">
    <source>
        <dbReference type="ARBA" id="ARBA00023110"/>
    </source>
</evidence>
<accession>A0A3B0XG99</accession>
<feature type="domain" description="PPIase FKBP-type" evidence="6">
    <location>
        <begin position="7"/>
        <end position="81"/>
    </location>
</feature>
<comment type="catalytic activity">
    <reaction evidence="1">
        <text>[protein]-peptidylproline (omega=180) = [protein]-peptidylproline (omega=0)</text>
        <dbReference type="Rhea" id="RHEA:16237"/>
        <dbReference type="Rhea" id="RHEA-COMP:10747"/>
        <dbReference type="Rhea" id="RHEA-COMP:10748"/>
        <dbReference type="ChEBI" id="CHEBI:83833"/>
        <dbReference type="ChEBI" id="CHEBI:83834"/>
        <dbReference type="EC" id="5.2.1.8"/>
    </reaction>
</comment>
<dbReference type="PANTHER" id="PTHR47861">
    <property type="entry name" value="FKBP-TYPE PEPTIDYL-PROLYL CIS-TRANS ISOMERASE SLYD"/>
    <property type="match status" value="1"/>
</dbReference>
<reference evidence="7" key="1">
    <citation type="submission" date="2018-06" db="EMBL/GenBank/DDBJ databases">
        <authorList>
            <person name="Zhirakovskaya E."/>
        </authorList>
    </citation>
    <scope>NUCLEOTIDE SEQUENCE</scope>
</reference>
<keyword evidence="4" id="KW-0697">Rotamase</keyword>
<dbReference type="PANTHER" id="PTHR47861:SF4">
    <property type="entry name" value="FKBP-TYPE 16 KDA PEPTIDYL-PROLYL CIS-TRANS ISOMERASE"/>
    <property type="match status" value="1"/>
</dbReference>
<dbReference type="GO" id="GO:0003755">
    <property type="term" value="F:peptidyl-prolyl cis-trans isomerase activity"/>
    <property type="evidence" value="ECO:0007669"/>
    <property type="project" value="UniProtKB-KW"/>
</dbReference>
<dbReference type="Gene3D" id="3.10.50.40">
    <property type="match status" value="1"/>
</dbReference>
<evidence type="ECO:0000256" key="5">
    <source>
        <dbReference type="ARBA" id="ARBA00023235"/>
    </source>
</evidence>
<dbReference type="Pfam" id="PF00254">
    <property type="entry name" value="FKBP_C"/>
    <property type="match status" value="1"/>
</dbReference>
<evidence type="ECO:0000256" key="2">
    <source>
        <dbReference type="ARBA" id="ARBA00006577"/>
    </source>
</evidence>
<evidence type="ECO:0000256" key="3">
    <source>
        <dbReference type="ARBA" id="ARBA00013194"/>
    </source>
</evidence>
<dbReference type="EC" id="5.2.1.8" evidence="3"/>
<organism evidence="7">
    <name type="scientific">hydrothermal vent metagenome</name>
    <dbReference type="NCBI Taxonomy" id="652676"/>
    <lineage>
        <taxon>unclassified sequences</taxon>
        <taxon>metagenomes</taxon>
        <taxon>ecological metagenomes</taxon>
    </lineage>
</organism>
<comment type="similarity">
    <text evidence="2">Belongs to the FKBP-type PPIase family.</text>
</comment>
<evidence type="ECO:0000313" key="7">
    <source>
        <dbReference type="EMBL" id="VAW66681.1"/>
    </source>
</evidence>
<protein>
    <recommendedName>
        <fullName evidence="3">peptidylprolyl isomerase</fullName>
        <ecNumber evidence="3">5.2.1.8</ecNumber>
    </recommendedName>
</protein>
<gene>
    <name evidence="7" type="ORF">MNBD_GAMMA08-1224</name>
</gene>
<dbReference type="Gene3D" id="2.40.10.330">
    <property type="match status" value="1"/>
</dbReference>
<proteinExistence type="inferred from homology"/>
<dbReference type="AlphaFoldDB" id="A0A3B0XG99"/>
<keyword evidence="5" id="KW-0413">Isomerase</keyword>
<evidence type="ECO:0000259" key="6">
    <source>
        <dbReference type="PROSITE" id="PS50059"/>
    </source>
</evidence>
<dbReference type="InterPro" id="IPR046357">
    <property type="entry name" value="PPIase_dom_sf"/>
</dbReference>
<dbReference type="SUPFAM" id="SSF54534">
    <property type="entry name" value="FKBP-like"/>
    <property type="match status" value="1"/>
</dbReference>
<dbReference type="InterPro" id="IPR001179">
    <property type="entry name" value="PPIase_FKBP_dom"/>
</dbReference>
<sequence length="142" mass="15545">MKKVNPDSRLSLLFKMELEDGTEVESNFDDEPIEFQLGDASLTMGMEDALIGKAPGESVAVTLSPDMAFGFPDENNIHSMPIEDFPSDMAPQINQVIAFDGPDETEIMGTIIGIKNNEVEIDFSHPLAGRVIKFSAKVIDIL</sequence>
<name>A0A3B0XG99_9ZZZZ</name>
<dbReference type="InterPro" id="IPR048261">
    <property type="entry name" value="SlpA/SlyD-like_ins_sf"/>
</dbReference>
<dbReference type="EMBL" id="UOFH01000353">
    <property type="protein sequence ID" value="VAW66681.1"/>
    <property type="molecule type" value="Genomic_DNA"/>
</dbReference>
<evidence type="ECO:0000256" key="1">
    <source>
        <dbReference type="ARBA" id="ARBA00000971"/>
    </source>
</evidence>
<dbReference type="PROSITE" id="PS50059">
    <property type="entry name" value="FKBP_PPIASE"/>
    <property type="match status" value="1"/>
</dbReference>